<evidence type="ECO:0000256" key="1">
    <source>
        <dbReference type="SAM" id="Phobius"/>
    </source>
</evidence>
<dbReference type="Proteomes" id="UP000003163">
    <property type="component" value="Unassembled WGS sequence"/>
</dbReference>
<reference evidence="2 3" key="1">
    <citation type="submission" date="2011-08" db="EMBL/GenBank/DDBJ databases">
        <authorList>
            <person name="Liu Z.J."/>
            <person name="Shi F.L."/>
            <person name="Lu J.Q."/>
            <person name="Li M."/>
            <person name="Wang Z.L."/>
        </authorList>
    </citation>
    <scope>NUCLEOTIDE SEQUENCE [LARGE SCALE GENOMIC DNA]</scope>
    <source>
        <strain evidence="2 3">USNM 41457</strain>
    </source>
</reference>
<evidence type="ECO:0000313" key="2">
    <source>
        <dbReference type="EMBL" id="EJW01330.1"/>
    </source>
</evidence>
<dbReference type="AlphaFoldDB" id="J9DFF1"/>
<accession>J9DFF1</accession>
<keyword evidence="1" id="KW-0472">Membrane</keyword>
<dbReference type="EMBL" id="AFBI03000005">
    <property type="protein sequence ID" value="EJW01330.1"/>
    <property type="molecule type" value="Genomic_DNA"/>
</dbReference>
<name>J9DFF1_EDHAE</name>
<feature type="transmembrane region" description="Helical" evidence="1">
    <location>
        <begin position="92"/>
        <end position="111"/>
    </location>
</feature>
<organism evidence="2 3">
    <name type="scientific">Edhazardia aedis (strain USNM 41457)</name>
    <name type="common">Microsporidian parasite</name>
    <dbReference type="NCBI Taxonomy" id="1003232"/>
    <lineage>
        <taxon>Eukaryota</taxon>
        <taxon>Fungi</taxon>
        <taxon>Fungi incertae sedis</taxon>
        <taxon>Microsporidia</taxon>
        <taxon>Edhazardia</taxon>
    </lineage>
</organism>
<dbReference type="HOGENOM" id="CLU_2133491_0_0_1"/>
<protein>
    <recommendedName>
        <fullName evidence="4">Transmembrane protein</fullName>
    </recommendedName>
</protein>
<proteinExistence type="predicted"/>
<evidence type="ECO:0008006" key="4">
    <source>
        <dbReference type="Google" id="ProtNLM"/>
    </source>
</evidence>
<reference evidence="3" key="2">
    <citation type="submission" date="2015-07" db="EMBL/GenBank/DDBJ databases">
        <title>Contrasting host-pathogen interactions and genome evolution in two generalist and specialist microsporidian pathogens of mosquitoes.</title>
        <authorList>
            <consortium name="The Broad Institute Genomics Platform"/>
            <consortium name="The Broad Institute Genome Sequencing Center for Infectious Disease"/>
            <person name="Cuomo C.A."/>
            <person name="Sanscrainte N.D."/>
            <person name="Goldberg J.M."/>
            <person name="Heiman D."/>
            <person name="Young S."/>
            <person name="Zeng Q."/>
            <person name="Becnel J.J."/>
            <person name="Birren B.W."/>
        </authorList>
    </citation>
    <scope>NUCLEOTIDE SEQUENCE [LARGE SCALE GENOMIC DNA]</scope>
    <source>
        <strain evidence="3">USNM 41457</strain>
    </source>
</reference>
<keyword evidence="3" id="KW-1185">Reference proteome</keyword>
<dbReference type="VEuPathDB" id="MicrosporidiaDB:EDEG_00490"/>
<feature type="transmembrane region" description="Helical" evidence="1">
    <location>
        <begin position="52"/>
        <end position="71"/>
    </location>
</feature>
<sequence length="113" mass="13587">MFHFRGILILNKKIVFLMHTLSQLLQIFFGVTLTFFNIFLKHLLIMLCCQSYFYSYFHDVLFKNLNIFVIFQYFDCSPKNASKKLQILNLKYYLAIVVRRFLIFLVSIVVLKI</sequence>
<evidence type="ECO:0000313" key="3">
    <source>
        <dbReference type="Proteomes" id="UP000003163"/>
    </source>
</evidence>
<dbReference type="InParanoid" id="J9DFF1"/>
<comment type="caution">
    <text evidence="2">The sequence shown here is derived from an EMBL/GenBank/DDBJ whole genome shotgun (WGS) entry which is preliminary data.</text>
</comment>
<gene>
    <name evidence="2" type="ORF">EDEG_00490</name>
</gene>
<keyword evidence="1" id="KW-0812">Transmembrane</keyword>
<feature type="transmembrane region" description="Helical" evidence="1">
    <location>
        <begin position="21"/>
        <end position="40"/>
    </location>
</feature>
<keyword evidence="1" id="KW-1133">Transmembrane helix</keyword>